<evidence type="ECO:0000256" key="2">
    <source>
        <dbReference type="SAM" id="SignalP"/>
    </source>
</evidence>
<evidence type="ECO:0000313" key="4">
    <source>
        <dbReference type="Proteomes" id="UP000755551"/>
    </source>
</evidence>
<evidence type="ECO:0000313" key="3">
    <source>
        <dbReference type="EMBL" id="MBV0934491.1"/>
    </source>
</evidence>
<dbReference type="EMBL" id="JAHQZT010000025">
    <property type="protein sequence ID" value="MBV0934491.1"/>
    <property type="molecule type" value="Genomic_DNA"/>
</dbReference>
<name>A0ABS6MDW9_9GAMM</name>
<evidence type="ECO:0000256" key="1">
    <source>
        <dbReference type="SAM" id="MobiDB-lite"/>
    </source>
</evidence>
<protein>
    <submittedName>
        <fullName evidence="3">Uncharacterized protein</fullName>
    </submittedName>
</protein>
<keyword evidence="2" id="KW-0732">Signal</keyword>
<accession>A0ABS6MDW9</accession>
<organism evidence="3 4">
    <name type="scientific">Marinobacterium weihaiense</name>
    <dbReference type="NCBI Taxonomy" id="2851016"/>
    <lineage>
        <taxon>Bacteria</taxon>
        <taxon>Pseudomonadati</taxon>
        <taxon>Pseudomonadota</taxon>
        <taxon>Gammaproteobacteria</taxon>
        <taxon>Oceanospirillales</taxon>
        <taxon>Oceanospirillaceae</taxon>
        <taxon>Marinobacterium</taxon>
    </lineage>
</organism>
<feature type="chain" id="PRO_5045993449" evidence="2">
    <location>
        <begin position="21"/>
        <end position="1682"/>
    </location>
</feature>
<sequence>MKGCGLSLIAGWGLTLAVQADPGAPLTTLPPWAQATGEAALVWQPVQTLAADLYQVPAQTWLQVDAASAPAPIWRSSDGLLWYQAPWQSAGSRAWVSGDARAQDEYAWWPQVEGSHVVESALGGWQRQAYRLPRRFESLTLSSSQDTLALRDLAGSLHRLMRVRPGPLPPLKVKGPAVIRLTSRPEVHCDGQAEPVAMAYRLRWRLNEAPWKGVEVRRRQLSESMQWWGDCALPGGFEHHYVQVPAGEQQLQVAVDQPLLLAIEQYRQDDFVRIRPAASLTPQVADADIQAARQQDADRRSNHRTETAEAVLAELDKAAPPAALSPLQRVLRTAIEHDQRFYRDLVPQPSLQPHRLRTRAFAPGRVEGAQPPWAPRHYLSAGQAWSHVQTGTFTTLTDRALTFALPPRVADTQLRVNVLLPDGQALDGDLQLHFDSGGGHQLRLAAPLSAPVRPGAAAWVAWAEQTAARHNVILAPGLPDALQGLALERSASVELSLPVDAQRIELSGPPGLAVSLQYRTSTPFRLGESAYRDLLSALQPEHRLQLWQQQLKTVPEADALTASATASHQLAHQWLPLLRELHAQAMALRVALDPETKPEAMTDVDFRLARAHEQALNQQWAAVLATLGTLEFERIQAFDLAQSARQALGETALNQRQCLAVSLFGRTPALRRRALERQLHAYAREQRWQQQQALLAAVMLQEMDAWLLEQLAQSLYHQGEVLSAVQLGMLLPESTQPRVWLVKAAHRAEWRQTARHLQARLPEALQAQLTLENALQQGAYSRARSAARTEEQRQQVEQTHRLVQSLHSEDASARVHALTQWWRQAQAPGPYHWRAIHDQVVRAPGYQWIYNRTRGQPFARLRATPEQPVEVEVLGPRVLRVQARAVEPSGVAETLDWLVAEVDEQVLHYPLLPAPASLTLQQQPSAAPISLARTLLLEVPAGLHRVRLAPRRQAQLLAIDQWERQPQPGLPRLSPASVRALLSPAGTAAAAKSSDTRVDSVILAHGQRRPVTAATIARVFAAAAPPVEMPASLLADQPMVRPPGWRMDQYAVAVDMPSRTPVQQALAVLWQLDRATGPDQVAAPLSRLVQLARQQDSLSELSRWADHALRTSSFDWQLLTPQVSAGEVDVPMSAMPLGTFSEVRRALLPQPADDARWVSDTRVEGMALRLPSADTLTLVLDPAVLPHVQARPMIVNLQVDDQPVQSIRLLRQPVRRVLTLPAGAHAIRVWLQTPWQDHYLWVRFLDASGQPFEPPASDWRYQVALPEQPLEYALQGPALLRIDERTRQGNRRYYHHLPSGWQTLKLPAGLHHERHYRVAVLAYRPPSPSPELPPRSLVLPDSVQAPLSTVSVVPAPWLLTERQSPDGGLEHLGGYLALSGPSDDVDNRRAGTRQEVGLRYHIRFPDAQAYARTDLLLRRQPGGDLLLGGRQWLDLYPPQSPWRLKAHAGGYLQPAVEATGARHPHTALQLQADLAHKVDVSPTVARRFELRLAQHWSSLDSASDAALSQLDPLVYSEYRVQHPRYLRLRQQFDWRPWLDQRWYARADLVSNEELDPFNPDYLSLTTAVEQLLTPRLSAAAGIRWRQYRADEDRPDALDRTRVFVAGDWLSWRHSGNALALGGRLDYDLEQGDMSWRLEFSYTRAQGGMLPAMRPDTHDFFSVRRALQRDVLTLNPIDRDDHD</sequence>
<dbReference type="RefSeq" id="WP_217335899.1">
    <property type="nucleotide sequence ID" value="NZ_JAHQZT010000025.1"/>
</dbReference>
<dbReference type="Proteomes" id="UP000755551">
    <property type="component" value="Unassembled WGS sequence"/>
</dbReference>
<feature type="compositionally biased region" description="Basic and acidic residues" evidence="1">
    <location>
        <begin position="787"/>
        <end position="800"/>
    </location>
</feature>
<keyword evidence="4" id="KW-1185">Reference proteome</keyword>
<feature type="signal peptide" evidence="2">
    <location>
        <begin position="1"/>
        <end position="20"/>
    </location>
</feature>
<gene>
    <name evidence="3" type="ORF">KTN04_14215</name>
</gene>
<reference evidence="3 4" key="1">
    <citation type="submission" date="2021-06" db="EMBL/GenBank/DDBJ databases">
        <title>Bacterium isolated from marine sediment.</title>
        <authorList>
            <person name="Zhu K.-L."/>
            <person name="Du Z.-J."/>
            <person name="Liang Q.-Y."/>
        </authorList>
    </citation>
    <scope>NUCLEOTIDE SEQUENCE [LARGE SCALE GENOMIC DNA]</scope>
    <source>
        <strain evidence="3 4">A346</strain>
    </source>
</reference>
<feature type="region of interest" description="Disordered" evidence="1">
    <location>
        <begin position="784"/>
        <end position="803"/>
    </location>
</feature>
<proteinExistence type="predicted"/>
<comment type="caution">
    <text evidence="3">The sequence shown here is derived from an EMBL/GenBank/DDBJ whole genome shotgun (WGS) entry which is preliminary data.</text>
</comment>